<dbReference type="GO" id="GO:0030494">
    <property type="term" value="P:bacteriochlorophyll biosynthetic process"/>
    <property type="evidence" value="ECO:0007669"/>
    <property type="project" value="InterPro"/>
</dbReference>
<dbReference type="InterPro" id="IPR010249">
    <property type="entry name" value="BchJ"/>
</dbReference>
<evidence type="ECO:0000259" key="1">
    <source>
        <dbReference type="SMART" id="SM00989"/>
    </source>
</evidence>
<organism evidence="2 3">
    <name type="scientific">Ectothiorhodosinus mongolicus</name>
    <dbReference type="NCBI Taxonomy" id="233100"/>
    <lineage>
        <taxon>Bacteria</taxon>
        <taxon>Pseudomonadati</taxon>
        <taxon>Pseudomonadota</taxon>
        <taxon>Gammaproteobacteria</taxon>
        <taxon>Chromatiales</taxon>
        <taxon>Ectothiorhodospiraceae</taxon>
        <taxon>Ectothiorhodosinus</taxon>
    </lineage>
</organism>
<dbReference type="OrthoDB" id="2080515at2"/>
<dbReference type="SMART" id="SM00989">
    <property type="entry name" value="V4R"/>
    <property type="match status" value="1"/>
</dbReference>
<dbReference type="InterPro" id="IPR004096">
    <property type="entry name" value="V4R"/>
</dbReference>
<dbReference type="GO" id="GO:0015979">
    <property type="term" value="P:photosynthesis"/>
    <property type="evidence" value="ECO:0007669"/>
    <property type="project" value="InterPro"/>
</dbReference>
<gene>
    <name evidence="2" type="ORF">SAMN05216526_0011</name>
</gene>
<dbReference type="STRING" id="233100.SAMN05216526_0011"/>
<dbReference type="Pfam" id="PF02830">
    <property type="entry name" value="V4R"/>
    <property type="match status" value="1"/>
</dbReference>
<dbReference type="PANTHER" id="PTHR35090">
    <property type="entry name" value="DNA-DIRECTED RNA POLYMERASE SUBUNIT I"/>
    <property type="match status" value="1"/>
</dbReference>
<feature type="domain" description="4-vinyl reductase 4VR" evidence="1">
    <location>
        <begin position="138"/>
        <end position="199"/>
    </location>
</feature>
<proteinExistence type="predicted"/>
<reference evidence="2 3" key="1">
    <citation type="submission" date="2017-01" db="EMBL/GenBank/DDBJ databases">
        <authorList>
            <person name="Mah S.A."/>
            <person name="Swanson W.J."/>
            <person name="Moy G.W."/>
            <person name="Vacquier V.D."/>
        </authorList>
    </citation>
    <scope>NUCLEOTIDE SEQUENCE [LARGE SCALE GENOMIC DNA]</scope>
    <source>
        <strain evidence="2 3">M9</strain>
    </source>
</reference>
<name>A0A1R3VPS5_9GAMM</name>
<keyword evidence="3" id="KW-1185">Reference proteome</keyword>
<protein>
    <submittedName>
        <fullName evidence="2">Divinyl protochlorophyllide a 8-vinyl-reductase</fullName>
    </submittedName>
</protein>
<evidence type="ECO:0000313" key="2">
    <source>
        <dbReference type="EMBL" id="SIT65563.1"/>
    </source>
</evidence>
<evidence type="ECO:0000313" key="3">
    <source>
        <dbReference type="Proteomes" id="UP000223759"/>
    </source>
</evidence>
<dbReference type="RefSeq" id="WP_076753858.1">
    <property type="nucleotide sequence ID" value="NZ_CP023018.1"/>
</dbReference>
<dbReference type="InterPro" id="IPR024096">
    <property type="entry name" value="NO_sig/Golgi_transp_ligand-bd"/>
</dbReference>
<dbReference type="Proteomes" id="UP000223759">
    <property type="component" value="Unassembled WGS sequence"/>
</dbReference>
<sequence length="200" mass="22246">MSQAIDSSGRIGPNAITRVAEALEHRVDLKTQQAVFAAAELQHHLTEPPTEMVDENDVSRLHQALREHCDEETAKTVSLEAGRLTADYLLAHRIPRPVQILLKLLPAPLAARILLTAIGRNSWTFAGSGQFSVEYSPRLQLRIDNSPLCRLLRANNPVCDYYAAVFEHLFRQLVHRRTRVIESQCAAAGGEACLFAVSWS</sequence>
<dbReference type="Gene3D" id="3.30.1380.20">
    <property type="entry name" value="Trafficking protein particle complex subunit 3"/>
    <property type="match status" value="1"/>
</dbReference>
<dbReference type="EMBL" id="FTPK01000001">
    <property type="protein sequence ID" value="SIT65563.1"/>
    <property type="molecule type" value="Genomic_DNA"/>
</dbReference>
<dbReference type="AlphaFoldDB" id="A0A1R3VPS5"/>
<dbReference type="NCBIfam" id="TIGR02019">
    <property type="entry name" value="BchJ"/>
    <property type="match status" value="1"/>
</dbReference>
<accession>A0A1R3VPS5</accession>
<dbReference type="PANTHER" id="PTHR35090:SF1">
    <property type="entry name" value="SLR0144 PROTEIN"/>
    <property type="match status" value="1"/>
</dbReference>
<dbReference type="SUPFAM" id="SSF111126">
    <property type="entry name" value="Ligand-binding domain in the NO signalling and Golgi transport"/>
    <property type="match status" value="1"/>
</dbReference>